<gene>
    <name evidence="1" type="ORF">WG66_9534</name>
</gene>
<comment type="caution">
    <text evidence="1">The sequence shown here is derived from an EMBL/GenBank/DDBJ whole genome shotgun (WGS) entry which is preliminary data.</text>
</comment>
<dbReference type="AlphaFoldDB" id="A0A0W0FNM1"/>
<dbReference type="Proteomes" id="UP000054988">
    <property type="component" value="Unassembled WGS sequence"/>
</dbReference>
<accession>A0A0W0FNM1</accession>
<dbReference type="EMBL" id="LATX01001806">
    <property type="protein sequence ID" value="KTB37857.1"/>
    <property type="molecule type" value="Genomic_DNA"/>
</dbReference>
<reference evidence="1 2" key="1">
    <citation type="submission" date="2015-12" db="EMBL/GenBank/DDBJ databases">
        <title>Draft genome sequence of Moniliophthora roreri, the causal agent of frosty pod rot of cacao.</title>
        <authorList>
            <person name="Aime M.C."/>
            <person name="Diaz-Valderrama J.R."/>
            <person name="Kijpornyongpan T."/>
            <person name="Phillips-Mora W."/>
        </authorList>
    </citation>
    <scope>NUCLEOTIDE SEQUENCE [LARGE SCALE GENOMIC DNA]</scope>
    <source>
        <strain evidence="1 2">MCA 2952</strain>
    </source>
</reference>
<evidence type="ECO:0000313" key="1">
    <source>
        <dbReference type="EMBL" id="KTB37857.1"/>
    </source>
</evidence>
<sequence>MVLKWFISQTHTQNTKNMSDSTEFKTSSR</sequence>
<organism evidence="1 2">
    <name type="scientific">Moniliophthora roreri</name>
    <name type="common">Frosty pod rot fungus</name>
    <name type="synonym">Monilia roreri</name>
    <dbReference type="NCBI Taxonomy" id="221103"/>
    <lineage>
        <taxon>Eukaryota</taxon>
        <taxon>Fungi</taxon>
        <taxon>Dikarya</taxon>
        <taxon>Basidiomycota</taxon>
        <taxon>Agaricomycotina</taxon>
        <taxon>Agaricomycetes</taxon>
        <taxon>Agaricomycetidae</taxon>
        <taxon>Agaricales</taxon>
        <taxon>Marasmiineae</taxon>
        <taxon>Marasmiaceae</taxon>
        <taxon>Moniliophthora</taxon>
    </lineage>
</organism>
<evidence type="ECO:0000313" key="2">
    <source>
        <dbReference type="Proteomes" id="UP000054988"/>
    </source>
</evidence>
<name>A0A0W0FNM1_MONRR</name>
<protein>
    <submittedName>
        <fullName evidence="1">Uncharacterized protein</fullName>
    </submittedName>
</protein>
<proteinExistence type="predicted"/>